<keyword evidence="2" id="KW-1185">Reference proteome</keyword>
<evidence type="ECO:0000313" key="2">
    <source>
        <dbReference type="Proteomes" id="UP001281147"/>
    </source>
</evidence>
<dbReference type="Proteomes" id="UP001281147">
    <property type="component" value="Unassembled WGS sequence"/>
</dbReference>
<proteinExistence type="predicted"/>
<organism evidence="1 2">
    <name type="scientific">Vermiconidia calcicola</name>
    <dbReference type="NCBI Taxonomy" id="1690605"/>
    <lineage>
        <taxon>Eukaryota</taxon>
        <taxon>Fungi</taxon>
        <taxon>Dikarya</taxon>
        <taxon>Ascomycota</taxon>
        <taxon>Pezizomycotina</taxon>
        <taxon>Dothideomycetes</taxon>
        <taxon>Dothideomycetidae</taxon>
        <taxon>Mycosphaerellales</taxon>
        <taxon>Extremaceae</taxon>
        <taxon>Vermiconidia</taxon>
    </lineage>
</organism>
<reference evidence="1" key="1">
    <citation type="submission" date="2023-07" db="EMBL/GenBank/DDBJ databases">
        <title>Black Yeasts Isolated from many extreme environments.</title>
        <authorList>
            <person name="Coleine C."/>
            <person name="Stajich J.E."/>
            <person name="Selbmann L."/>
        </authorList>
    </citation>
    <scope>NUCLEOTIDE SEQUENCE</scope>
    <source>
        <strain evidence="1">CCFEE 5714</strain>
    </source>
</reference>
<sequence>MATVAPQHFMHTSGETDPVWVHTDPHSNRPQFSSLPNSTSVDVCVIGSGMAGVQSAYELVKRGYSVVMLEARNAISGETGRTSGHLASALDDRYLEIEKKHGKEGAKLAADSHTWALRRVGEVAKELGIECEYRTLPGYLISQYDRQGHGKEHDSEVKEMIMPEAEHASSVGLSAEFRRDYAIQGWDGKPDQRDAAVFQEQATFHPTKYLTGVLKWLKEQPSFNCYTQSRVMDIQEKGVEVMGVGKKTVNVSTEAGHTVECSHAIMATCVPLQKLSMVVEMEFMRTYCIAVKVPKNYIEDCLLYDTAEDYKYIRLTECDDKNDYMIVGGCDHKVGQEQTTGRFDELESWTRERFSKAGSMDYAWSGQVYEPVDFMAFIGKNPGQKHTYIVTGDSGNGLTHAVIAGRLITDQIAGESNAWSSLYDPSRKGSLLKSAGAMLSHDLQVNAQYKRFLQSDINDIEDLVPGSGGVLNPTLKAPVAVYKDDGGKVHMFSALCPHLKGVLCWNGLEKSWDCPVHGSRFSKDGVCVQGPAKGNLAPADESGAQMQEKAVKG</sequence>
<accession>A0ACC3MDD7</accession>
<evidence type="ECO:0000313" key="1">
    <source>
        <dbReference type="EMBL" id="KAK3684348.1"/>
    </source>
</evidence>
<dbReference type="EMBL" id="JAUTXU010000352">
    <property type="protein sequence ID" value="KAK3684348.1"/>
    <property type="molecule type" value="Genomic_DNA"/>
</dbReference>
<gene>
    <name evidence="1" type="ORF">LTR37_020376</name>
</gene>
<comment type="caution">
    <text evidence="1">The sequence shown here is derived from an EMBL/GenBank/DDBJ whole genome shotgun (WGS) entry which is preliminary data.</text>
</comment>
<name>A0ACC3MDD7_9PEZI</name>
<protein>
    <submittedName>
        <fullName evidence="1">Uncharacterized protein</fullName>
    </submittedName>
</protein>